<dbReference type="Proteomes" id="UP000887565">
    <property type="component" value="Unplaced"/>
</dbReference>
<protein>
    <submittedName>
        <fullName evidence="3">Uncharacterized protein</fullName>
    </submittedName>
</protein>
<keyword evidence="2" id="KW-1185">Reference proteome</keyword>
<name>A0A915IB43_ROMCU</name>
<sequence length="124" mass="14099">MDAKGAKKKEEDQTAGTPIHTVVETPQELAALLAEEYKEIQVLALTWDTEEGELLKNTKLPLARSTALCFSGRHNNKYSYCFNAIKNRRPHSSMESKQLRIKSCQEIAKVHAIRVDADLHRHRT</sequence>
<proteinExistence type="predicted"/>
<evidence type="ECO:0000313" key="2">
    <source>
        <dbReference type="Proteomes" id="UP000887565"/>
    </source>
</evidence>
<feature type="compositionally biased region" description="Basic and acidic residues" evidence="1">
    <location>
        <begin position="1"/>
        <end position="12"/>
    </location>
</feature>
<reference evidence="3" key="1">
    <citation type="submission" date="2022-11" db="UniProtKB">
        <authorList>
            <consortium name="WormBaseParasite"/>
        </authorList>
    </citation>
    <scope>IDENTIFICATION</scope>
</reference>
<dbReference type="AlphaFoldDB" id="A0A915IB43"/>
<organism evidence="2 3">
    <name type="scientific">Romanomermis culicivorax</name>
    <name type="common">Nematode worm</name>
    <dbReference type="NCBI Taxonomy" id="13658"/>
    <lineage>
        <taxon>Eukaryota</taxon>
        <taxon>Metazoa</taxon>
        <taxon>Ecdysozoa</taxon>
        <taxon>Nematoda</taxon>
        <taxon>Enoplea</taxon>
        <taxon>Dorylaimia</taxon>
        <taxon>Mermithida</taxon>
        <taxon>Mermithoidea</taxon>
        <taxon>Mermithidae</taxon>
        <taxon>Romanomermis</taxon>
    </lineage>
</organism>
<accession>A0A915IB43</accession>
<evidence type="ECO:0000313" key="3">
    <source>
        <dbReference type="WBParaSite" id="nRc.2.0.1.t10993-RA"/>
    </source>
</evidence>
<dbReference type="WBParaSite" id="nRc.2.0.1.t10993-RA">
    <property type="protein sequence ID" value="nRc.2.0.1.t10993-RA"/>
    <property type="gene ID" value="nRc.2.0.1.g10993"/>
</dbReference>
<evidence type="ECO:0000256" key="1">
    <source>
        <dbReference type="SAM" id="MobiDB-lite"/>
    </source>
</evidence>
<feature type="region of interest" description="Disordered" evidence="1">
    <location>
        <begin position="1"/>
        <end position="21"/>
    </location>
</feature>